<dbReference type="RefSeq" id="WP_129208990.1">
    <property type="nucleotide sequence ID" value="NZ_BMGU01000005.1"/>
</dbReference>
<name>A0A4V1NV22_9BACT</name>
<feature type="domain" description="RNA polymerase sigma-70 region 2" evidence="6">
    <location>
        <begin position="21"/>
        <end position="85"/>
    </location>
</feature>
<feature type="region of interest" description="Disordered" evidence="5">
    <location>
        <begin position="265"/>
        <end position="286"/>
    </location>
</feature>
<evidence type="ECO:0000256" key="1">
    <source>
        <dbReference type="ARBA" id="ARBA00023015"/>
    </source>
</evidence>
<reference evidence="7 8" key="1">
    <citation type="journal article" date="2016" name="Int. J. Syst. Evol. Microbiol.">
        <title>Acidipila dinghuensis sp. nov., an acidobacterium isolated from forest soil.</title>
        <authorList>
            <person name="Jiang Y.W."/>
            <person name="Wang J."/>
            <person name="Chen M.H."/>
            <person name="Lv Y.Y."/>
            <person name="Qiu L.H."/>
        </authorList>
    </citation>
    <scope>NUCLEOTIDE SEQUENCE [LARGE SCALE GENOMIC DNA]</scope>
    <source>
        <strain evidence="7 8">DHOF10</strain>
    </source>
</reference>
<dbReference type="EMBL" id="SDMK01000003">
    <property type="protein sequence ID" value="RXS94252.1"/>
    <property type="molecule type" value="Genomic_DNA"/>
</dbReference>
<evidence type="ECO:0000256" key="4">
    <source>
        <dbReference type="ARBA" id="ARBA00023163"/>
    </source>
</evidence>
<keyword evidence="8" id="KW-1185">Reference proteome</keyword>
<dbReference type="AlphaFoldDB" id="A0A4V1NV22"/>
<feature type="region of interest" description="Disordered" evidence="5">
    <location>
        <begin position="914"/>
        <end position="933"/>
    </location>
</feature>
<dbReference type="GO" id="GO:0016987">
    <property type="term" value="F:sigma factor activity"/>
    <property type="evidence" value="ECO:0007669"/>
    <property type="project" value="UniProtKB-KW"/>
</dbReference>
<keyword evidence="4" id="KW-0804">Transcription</keyword>
<dbReference type="Gene3D" id="1.10.1740.10">
    <property type="match status" value="1"/>
</dbReference>
<dbReference type="PANTHER" id="PTHR43133">
    <property type="entry name" value="RNA POLYMERASE ECF-TYPE SIGMA FACTO"/>
    <property type="match status" value="1"/>
</dbReference>
<accession>A0A4V1NV22</accession>
<feature type="compositionally biased region" description="Polar residues" evidence="5">
    <location>
        <begin position="921"/>
        <end position="933"/>
    </location>
</feature>
<keyword evidence="3" id="KW-0238">DNA-binding</keyword>
<dbReference type="InterPro" id="IPR039425">
    <property type="entry name" value="RNA_pol_sigma-70-like"/>
</dbReference>
<protein>
    <submittedName>
        <fullName evidence="7">RNA polymerase sigma factor</fullName>
    </submittedName>
</protein>
<evidence type="ECO:0000256" key="2">
    <source>
        <dbReference type="ARBA" id="ARBA00023082"/>
    </source>
</evidence>
<keyword evidence="2" id="KW-0731">Sigma factor</keyword>
<keyword evidence="1" id="KW-0805">Transcription regulation</keyword>
<evidence type="ECO:0000256" key="3">
    <source>
        <dbReference type="ARBA" id="ARBA00023125"/>
    </source>
</evidence>
<organism evidence="7 8">
    <name type="scientific">Silvibacterium dinghuense</name>
    <dbReference type="NCBI Taxonomy" id="1560006"/>
    <lineage>
        <taxon>Bacteria</taxon>
        <taxon>Pseudomonadati</taxon>
        <taxon>Acidobacteriota</taxon>
        <taxon>Terriglobia</taxon>
        <taxon>Terriglobales</taxon>
        <taxon>Acidobacteriaceae</taxon>
        <taxon>Silvibacterium</taxon>
    </lineage>
</organism>
<dbReference type="PANTHER" id="PTHR43133:SF8">
    <property type="entry name" value="RNA POLYMERASE SIGMA FACTOR HI_1459-RELATED"/>
    <property type="match status" value="1"/>
</dbReference>
<dbReference type="Pfam" id="PF04542">
    <property type="entry name" value="Sigma70_r2"/>
    <property type="match status" value="1"/>
</dbReference>
<dbReference type="GO" id="GO:0006352">
    <property type="term" value="P:DNA-templated transcription initiation"/>
    <property type="evidence" value="ECO:0007669"/>
    <property type="project" value="InterPro"/>
</dbReference>
<dbReference type="InterPro" id="IPR013325">
    <property type="entry name" value="RNA_pol_sigma_r2"/>
</dbReference>
<comment type="caution">
    <text evidence="7">The sequence shown here is derived from an EMBL/GenBank/DDBJ whole genome shotgun (WGS) entry which is preliminary data.</text>
</comment>
<evidence type="ECO:0000259" key="6">
    <source>
        <dbReference type="Pfam" id="PF04542"/>
    </source>
</evidence>
<dbReference type="Proteomes" id="UP000290253">
    <property type="component" value="Unassembled WGS sequence"/>
</dbReference>
<sequence length="933" mass="104561">MRLVHPRLPDSDSGLTLESLFAAKYTWLLRWALHFSHNDRAQAEDLVQETFVRILNLRGSIDGDNIEALLYTQLRFAYLTERRRNHLLQNLDVVDFDTLTIGLRTFSTLDQMQVQNDLRRILEYLLWRRRAAKFASFFLLRFFHGFAVDEVAAICRVTRNAIDLGLRNAREELKSYLADPARMQVLGRGAAPEVRQLNSTLSSPEFADALIESIFAASCGHCPATELERRYAALNAPSLDIDLLAHIVSCRACLEKIRRIGAAPPDLPASSSMETGRRRSRSKRSLSSEKDILARIFTHGRERMREIFYHDPSELVMVLNGEVAAVRDISSARAILKVEARSIEKLELIEIFSEQGLLMLMLPVTEHPPQASPELSSGVVLSRDRNLRLSLRFTAEGALIEAHYFDPQFGAVFAGNENFTPRPRQDDESPAELKLEDVRKTDRSQLQQIWTRLRNWLYIQPLIPVSAIVLLAAGLAIWQHTTHPEEQIQVSAMLNDSVRAERQHRIAHGPGIVHQSVEIHSSRGIFHHDLYRDIDGRRRPRPQSINSAEKELRDKLADAGLEWNDPLSVAGFEAWRDHIAGEQDSVAHTAAGLITVTTHAPSGPVLSESVTLRLSDLHPVARSLVYRDQETIQIAELSYEVLPWDARSEQWFEPLSSRTTISHPITLPQAYHPATLTTADLDVTELAAMLALQQLNAETERLEIVRSVGGVTVKGIVATNERKQEIASRLRLIPHVSVEIRSYQDLASEQSASSAPTEIKAVSVSSEVSPLDDDCVSQHLTQDRCRQLAYILLETSAALGRENHHLDELQRQYPDIQMLSPGARTLLAELTRLHVLHLLSAVHEQIESFPTLGFSSQSSPADTIANLSNAVERDQLLTRELVYARDEHSRSAALILQDLATSAAAVQAAASNFPASHPDQQDSSLTDIKSPHQ</sequence>
<dbReference type="OrthoDB" id="100276at2"/>
<evidence type="ECO:0000256" key="5">
    <source>
        <dbReference type="SAM" id="MobiDB-lite"/>
    </source>
</evidence>
<evidence type="ECO:0000313" key="7">
    <source>
        <dbReference type="EMBL" id="RXS94252.1"/>
    </source>
</evidence>
<evidence type="ECO:0000313" key="8">
    <source>
        <dbReference type="Proteomes" id="UP000290253"/>
    </source>
</evidence>
<proteinExistence type="predicted"/>
<dbReference type="GO" id="GO:0003677">
    <property type="term" value="F:DNA binding"/>
    <property type="evidence" value="ECO:0007669"/>
    <property type="project" value="UniProtKB-KW"/>
</dbReference>
<gene>
    <name evidence="7" type="ORF">ESZ00_14195</name>
</gene>
<dbReference type="InterPro" id="IPR007627">
    <property type="entry name" value="RNA_pol_sigma70_r2"/>
</dbReference>
<dbReference type="SUPFAM" id="SSF88946">
    <property type="entry name" value="Sigma2 domain of RNA polymerase sigma factors"/>
    <property type="match status" value="1"/>
</dbReference>